<evidence type="ECO:0000313" key="3">
    <source>
        <dbReference type="EMBL" id="GAA1665205.1"/>
    </source>
</evidence>
<dbReference type="InterPro" id="IPR006015">
    <property type="entry name" value="Universal_stress_UspA"/>
</dbReference>
<dbReference type="Gene3D" id="3.40.50.620">
    <property type="entry name" value="HUPs"/>
    <property type="match status" value="2"/>
</dbReference>
<dbReference type="InterPro" id="IPR006016">
    <property type="entry name" value="UspA"/>
</dbReference>
<keyword evidence="4" id="KW-1185">Reference proteome</keyword>
<gene>
    <name evidence="3" type="ORF">GCM10009807_06680</name>
</gene>
<dbReference type="PRINTS" id="PR01438">
    <property type="entry name" value="UNVRSLSTRESS"/>
</dbReference>
<dbReference type="RefSeq" id="WP_344051592.1">
    <property type="nucleotide sequence ID" value="NZ_BAAAPK010000001.1"/>
</dbReference>
<dbReference type="CDD" id="cd00293">
    <property type="entry name" value="USP-like"/>
    <property type="match status" value="1"/>
</dbReference>
<dbReference type="InterPro" id="IPR014729">
    <property type="entry name" value="Rossmann-like_a/b/a_fold"/>
</dbReference>
<evidence type="ECO:0000259" key="2">
    <source>
        <dbReference type="Pfam" id="PF00582"/>
    </source>
</evidence>
<reference evidence="3 4" key="1">
    <citation type="journal article" date="2019" name="Int. J. Syst. Evol. Microbiol.">
        <title>The Global Catalogue of Microorganisms (GCM) 10K type strain sequencing project: providing services to taxonomists for standard genome sequencing and annotation.</title>
        <authorList>
            <consortium name="The Broad Institute Genomics Platform"/>
            <consortium name="The Broad Institute Genome Sequencing Center for Infectious Disease"/>
            <person name="Wu L."/>
            <person name="Ma J."/>
        </authorList>
    </citation>
    <scope>NUCLEOTIDE SEQUENCE [LARGE SCALE GENOMIC DNA]</scope>
    <source>
        <strain evidence="3 4">JCM 15575</strain>
    </source>
</reference>
<comment type="similarity">
    <text evidence="1">Belongs to the universal stress protein A family.</text>
</comment>
<proteinExistence type="inferred from homology"/>
<feature type="domain" description="UspA" evidence="2">
    <location>
        <begin position="2"/>
        <end position="97"/>
    </location>
</feature>
<dbReference type="EMBL" id="BAAAPK010000001">
    <property type="protein sequence ID" value="GAA1665205.1"/>
    <property type="molecule type" value="Genomic_DNA"/>
</dbReference>
<feature type="domain" description="UspA" evidence="2">
    <location>
        <begin position="139"/>
        <end position="274"/>
    </location>
</feature>
<dbReference type="Proteomes" id="UP001500596">
    <property type="component" value="Unassembled WGS sequence"/>
</dbReference>
<accession>A0ABN2G4I9</accession>
<dbReference type="SUPFAM" id="SSF52402">
    <property type="entry name" value="Adenine nucleotide alpha hydrolases-like"/>
    <property type="match status" value="2"/>
</dbReference>
<name>A0ABN2G4I9_9MICO</name>
<evidence type="ECO:0000313" key="4">
    <source>
        <dbReference type="Proteomes" id="UP001500596"/>
    </source>
</evidence>
<protein>
    <submittedName>
        <fullName evidence="3">Universal stress protein</fullName>
    </submittedName>
</protein>
<comment type="caution">
    <text evidence="3">The sequence shown here is derived from an EMBL/GenBank/DDBJ whole genome shotgun (WGS) entry which is preliminary data.</text>
</comment>
<evidence type="ECO:0000256" key="1">
    <source>
        <dbReference type="ARBA" id="ARBA00008791"/>
    </source>
</evidence>
<dbReference type="Pfam" id="PF00582">
    <property type="entry name" value="Usp"/>
    <property type="match status" value="2"/>
</dbReference>
<sequence length="281" mass="29998">METIVLGFDGSPSSMVALDWVAERAAAGPRRVEVVMIGGTLLQDDFGRDAGLIEAERRLRDRAPDAEVDAHRFTGRMPDALLERARGADLLVIGSHRGRPLWSAVAAWMPLRVASRTRTALAVIPDDWPERWTTNAGGVVVGVDDDDSSLAAVDFAAAEAAAAGVRLTLVHTWAMPVPQMEGSVALLASPIETRATHRRVIRDAITRARAAHPDLLTEQIIEQTSPATALLRASRAANLLVLGTHHRTLFTGAVLGSTGQDVLSQAHVPVCVVPSARTDSV</sequence>
<dbReference type="PANTHER" id="PTHR46268">
    <property type="entry name" value="STRESS RESPONSE PROTEIN NHAX"/>
    <property type="match status" value="1"/>
</dbReference>
<organism evidence="3 4">
    <name type="scientific">Microbacterium lacus</name>
    <dbReference type="NCBI Taxonomy" id="415217"/>
    <lineage>
        <taxon>Bacteria</taxon>
        <taxon>Bacillati</taxon>
        <taxon>Actinomycetota</taxon>
        <taxon>Actinomycetes</taxon>
        <taxon>Micrococcales</taxon>
        <taxon>Microbacteriaceae</taxon>
        <taxon>Microbacterium</taxon>
    </lineage>
</organism>
<dbReference type="PANTHER" id="PTHR46268:SF6">
    <property type="entry name" value="UNIVERSAL STRESS PROTEIN UP12"/>
    <property type="match status" value="1"/>
</dbReference>